<dbReference type="InterPro" id="IPR011006">
    <property type="entry name" value="CheY-like_superfamily"/>
</dbReference>
<evidence type="ECO:0000313" key="2">
    <source>
        <dbReference type="EMBL" id="VAX32403.1"/>
    </source>
</evidence>
<gene>
    <name evidence="2" type="ORF">MNBD_NITROSPIRAE02-615</name>
</gene>
<dbReference type="SMART" id="SM00448">
    <property type="entry name" value="REC"/>
    <property type="match status" value="1"/>
</dbReference>
<dbReference type="InterPro" id="IPR001789">
    <property type="entry name" value="Sig_transdc_resp-reg_receiver"/>
</dbReference>
<dbReference type="Gene3D" id="3.40.50.2300">
    <property type="match status" value="1"/>
</dbReference>
<dbReference type="PROSITE" id="PS50110">
    <property type="entry name" value="RESPONSE_REGULATORY"/>
    <property type="match status" value="1"/>
</dbReference>
<protein>
    <recommendedName>
        <fullName evidence="1">Response regulatory domain-containing protein</fullName>
    </recommendedName>
</protein>
<name>A0A3B1D6G5_9ZZZZ</name>
<accession>A0A3B1D6G5</accession>
<dbReference type="AlphaFoldDB" id="A0A3B1D6G5"/>
<sequence>MSMEKQYCLCCGEDVPCNIVIRNERREVTCTFCGFTLNADNLWENRKRSAGTYALIAEDSKFTRTLLKELILKKTLASEVAAVSNGLELVSEYSKFLSADISVRFVIIDLNMPVMDGLTAARTLRTLEEKKKKQKVPILFFSGIKADKGLKRQMEILAPANYVNKGADSDTKMLARRVEDLLNFISQRYQIA</sequence>
<evidence type="ECO:0000259" key="1">
    <source>
        <dbReference type="PROSITE" id="PS50110"/>
    </source>
</evidence>
<feature type="domain" description="Response regulatory" evidence="1">
    <location>
        <begin position="53"/>
        <end position="180"/>
    </location>
</feature>
<dbReference type="EMBL" id="UOGH01000254">
    <property type="protein sequence ID" value="VAX32403.1"/>
    <property type="molecule type" value="Genomic_DNA"/>
</dbReference>
<organism evidence="2">
    <name type="scientific">hydrothermal vent metagenome</name>
    <dbReference type="NCBI Taxonomy" id="652676"/>
    <lineage>
        <taxon>unclassified sequences</taxon>
        <taxon>metagenomes</taxon>
        <taxon>ecological metagenomes</taxon>
    </lineage>
</organism>
<reference evidence="2" key="1">
    <citation type="submission" date="2018-06" db="EMBL/GenBank/DDBJ databases">
        <authorList>
            <person name="Zhirakovskaya E."/>
        </authorList>
    </citation>
    <scope>NUCLEOTIDE SEQUENCE</scope>
</reference>
<dbReference type="SUPFAM" id="SSF52172">
    <property type="entry name" value="CheY-like"/>
    <property type="match status" value="1"/>
</dbReference>
<dbReference type="Pfam" id="PF00072">
    <property type="entry name" value="Response_reg"/>
    <property type="match status" value="1"/>
</dbReference>
<dbReference type="GO" id="GO:0000160">
    <property type="term" value="P:phosphorelay signal transduction system"/>
    <property type="evidence" value="ECO:0007669"/>
    <property type="project" value="InterPro"/>
</dbReference>
<proteinExistence type="predicted"/>